<accession>A0ABV0KSN6</accession>
<protein>
    <submittedName>
        <fullName evidence="1">DUF1822 family protein</fullName>
    </submittedName>
</protein>
<keyword evidence="2" id="KW-1185">Reference proteome</keyword>
<comment type="caution">
    <text evidence="1">The sequence shown here is derived from an EMBL/GenBank/DDBJ whole genome shotgun (WGS) entry which is preliminary data.</text>
</comment>
<sequence>MNLDQSSIFIAPLGAPVHRLAQRFYNQHANPHIAKRVYLNTLAVSAVQFYLECMGIESDRETSHSYNSIMQAMMDVADLNLPGMGRLECCPVLPEAQTIQIPPDVWSDRIGYVAVQLEPSLKNAKLLGFIPSPGDGAVPIQKLRSLDQLLEHLRQLKLANQPATLSHWLQGLFETSWRSLDVLIGTAQPMALSFRTDALVSEATVRRAKLLDLMLQLDEQSVVLLVAVTPEAEQQLGISVQVHPVAGEQYLPVDFTLRLLTDAGEALQEVRSRQQDNFIKLKRFRGRSGERFDIQIALGEKVSITESFVI</sequence>
<organism evidence="1 2">
    <name type="scientific">Stenomitos frigidus AS-A4</name>
    <dbReference type="NCBI Taxonomy" id="2933935"/>
    <lineage>
        <taxon>Bacteria</taxon>
        <taxon>Bacillati</taxon>
        <taxon>Cyanobacteriota</taxon>
        <taxon>Cyanophyceae</taxon>
        <taxon>Leptolyngbyales</taxon>
        <taxon>Leptolyngbyaceae</taxon>
        <taxon>Stenomitos</taxon>
    </lineage>
</organism>
<dbReference type="Pfam" id="PF08852">
    <property type="entry name" value="DUF1822"/>
    <property type="match status" value="1"/>
</dbReference>
<dbReference type="Proteomes" id="UP001476950">
    <property type="component" value="Unassembled WGS sequence"/>
</dbReference>
<evidence type="ECO:0000313" key="1">
    <source>
        <dbReference type="EMBL" id="MEP1062211.1"/>
    </source>
</evidence>
<name>A0ABV0KSN6_9CYAN</name>
<evidence type="ECO:0000313" key="2">
    <source>
        <dbReference type="Proteomes" id="UP001476950"/>
    </source>
</evidence>
<dbReference type="RefSeq" id="WP_190452597.1">
    <property type="nucleotide sequence ID" value="NZ_JAMPLM010000057.1"/>
</dbReference>
<reference evidence="1 2" key="1">
    <citation type="submission" date="2022-04" db="EMBL/GenBank/DDBJ databases">
        <title>Positive selection, recombination, and allopatry shape intraspecific diversity of widespread and dominant cyanobacteria.</title>
        <authorList>
            <person name="Wei J."/>
            <person name="Shu W."/>
            <person name="Hu C."/>
        </authorList>
    </citation>
    <scope>NUCLEOTIDE SEQUENCE [LARGE SCALE GENOMIC DNA]</scope>
    <source>
        <strain evidence="1 2">AS-A4</strain>
    </source>
</reference>
<dbReference type="EMBL" id="JAMPLM010000057">
    <property type="protein sequence ID" value="MEP1062211.1"/>
    <property type="molecule type" value="Genomic_DNA"/>
</dbReference>
<proteinExistence type="predicted"/>
<dbReference type="InterPro" id="IPR014951">
    <property type="entry name" value="DUF1822"/>
</dbReference>
<gene>
    <name evidence="1" type="ORF">NDI38_27955</name>
</gene>